<keyword evidence="2" id="KW-1185">Reference proteome</keyword>
<gene>
    <name evidence="1" type="ORF">KEF29_03530</name>
</gene>
<dbReference type="Proteomes" id="UP000682308">
    <property type="component" value="Unassembled WGS sequence"/>
</dbReference>
<dbReference type="EMBL" id="JAGTPG010000001">
    <property type="protein sequence ID" value="MBR8638678.1"/>
    <property type="molecule type" value="Genomic_DNA"/>
</dbReference>
<protein>
    <submittedName>
        <fullName evidence="1">Uncharacterized protein</fullName>
    </submittedName>
</protein>
<reference evidence="1 2" key="1">
    <citation type="submission" date="2021-04" db="EMBL/GenBank/DDBJ databases">
        <title>Characterization of the biosynthetic gene cluster of new lipopeptides with antitumor activity in the genome of the marine Streptomyces PHM034.</title>
        <authorList>
            <person name="Ceniceros A."/>
            <person name="Canedo L."/>
            <person name="Mendez C."/>
            <person name="Olano C."/>
            <person name="Schleissner C."/>
            <person name="Cuevas C."/>
            <person name="De La Calle F."/>
            <person name="Salas J.A."/>
        </authorList>
    </citation>
    <scope>NUCLEOTIDE SEQUENCE [LARGE SCALE GENOMIC DNA]</scope>
    <source>
        <strain evidence="1 2">PHM034</strain>
    </source>
</reference>
<organism evidence="1 2">
    <name type="scientific">Streptomyces tuirus</name>
    <dbReference type="NCBI Taxonomy" id="68278"/>
    <lineage>
        <taxon>Bacteria</taxon>
        <taxon>Bacillati</taxon>
        <taxon>Actinomycetota</taxon>
        <taxon>Actinomycetes</taxon>
        <taxon>Kitasatosporales</taxon>
        <taxon>Streptomycetaceae</taxon>
        <taxon>Streptomyces</taxon>
    </lineage>
</organism>
<evidence type="ECO:0000313" key="2">
    <source>
        <dbReference type="Proteomes" id="UP000682308"/>
    </source>
</evidence>
<dbReference type="AlphaFoldDB" id="A0A941F8C2"/>
<comment type="caution">
    <text evidence="1">The sequence shown here is derived from an EMBL/GenBank/DDBJ whole genome shotgun (WGS) entry which is preliminary data.</text>
</comment>
<name>A0A941F8C2_9ACTN</name>
<accession>A0A941F8C2</accession>
<proteinExistence type="predicted"/>
<evidence type="ECO:0000313" key="1">
    <source>
        <dbReference type="EMBL" id="MBR8638678.1"/>
    </source>
</evidence>
<sequence>MTLTPEQAREQANATLALLYANVTDWDEAVLDQAVLAIAGGNRPFSANDLWAVLPR</sequence>